<organism evidence="2 3">
    <name type="scientific">Paenibacillus uliginis N3/975</name>
    <dbReference type="NCBI Taxonomy" id="1313296"/>
    <lineage>
        <taxon>Bacteria</taxon>
        <taxon>Bacillati</taxon>
        <taxon>Bacillota</taxon>
        <taxon>Bacilli</taxon>
        <taxon>Bacillales</taxon>
        <taxon>Paenibacillaceae</taxon>
        <taxon>Paenibacillus</taxon>
    </lineage>
</organism>
<protein>
    <submittedName>
        <fullName evidence="2">Protein CcmA, bactofilin family</fullName>
    </submittedName>
</protein>
<dbReference type="Proteomes" id="UP000192940">
    <property type="component" value="Chromosome I"/>
</dbReference>
<keyword evidence="3" id="KW-1185">Reference proteome</keyword>
<proteinExistence type="inferred from homology"/>
<reference evidence="2 3" key="1">
    <citation type="submission" date="2017-04" db="EMBL/GenBank/DDBJ databases">
        <authorList>
            <person name="Afonso C.L."/>
            <person name="Miller P.J."/>
            <person name="Scott M.A."/>
            <person name="Spackman E."/>
            <person name="Goraichik I."/>
            <person name="Dimitrov K.M."/>
            <person name="Suarez D.L."/>
            <person name="Swayne D.E."/>
        </authorList>
    </citation>
    <scope>NUCLEOTIDE SEQUENCE [LARGE SCALE GENOMIC DNA]</scope>
    <source>
        <strain evidence="2 3">N3/975</strain>
    </source>
</reference>
<dbReference type="STRING" id="1313296.SAMN05661091_0904"/>
<dbReference type="PANTHER" id="PTHR35024">
    <property type="entry name" value="HYPOTHETICAL CYTOSOLIC PROTEIN"/>
    <property type="match status" value="1"/>
</dbReference>
<sequence length="139" mass="14296">MKKSKRKKFSSAGTSTLISQGSHVEGALNCDADLRIDGKFNGTIESQGNVTIGESAVARSNISAKEVIIAGKVYGDIAAEGKLTITPTGQMHGDVIASSLIIMEGGVLNGASHMESPAAGIEPTKSALETVPMQRPEAG</sequence>
<comment type="similarity">
    <text evidence="1">Belongs to the bactofilin family.</text>
</comment>
<dbReference type="AlphaFoldDB" id="A0A1X7GPC7"/>
<evidence type="ECO:0000313" key="2">
    <source>
        <dbReference type="EMBL" id="SMF72747.1"/>
    </source>
</evidence>
<evidence type="ECO:0000313" key="3">
    <source>
        <dbReference type="Proteomes" id="UP000192940"/>
    </source>
</evidence>
<dbReference type="PANTHER" id="PTHR35024:SF4">
    <property type="entry name" value="POLYMER-FORMING CYTOSKELETAL PROTEIN"/>
    <property type="match status" value="1"/>
</dbReference>
<dbReference type="EMBL" id="LT840184">
    <property type="protein sequence ID" value="SMF72747.1"/>
    <property type="molecule type" value="Genomic_DNA"/>
</dbReference>
<evidence type="ECO:0000256" key="1">
    <source>
        <dbReference type="ARBA" id="ARBA00044755"/>
    </source>
</evidence>
<dbReference type="InterPro" id="IPR007607">
    <property type="entry name" value="BacA/B"/>
</dbReference>
<dbReference type="RefSeq" id="WP_208917949.1">
    <property type="nucleotide sequence ID" value="NZ_LT840184.1"/>
</dbReference>
<dbReference type="Pfam" id="PF04519">
    <property type="entry name" value="Bactofilin"/>
    <property type="match status" value="1"/>
</dbReference>
<gene>
    <name evidence="2" type="ORF">SAMN05661091_0904</name>
</gene>
<accession>A0A1X7GPC7</accession>
<name>A0A1X7GPC7_9BACL</name>